<proteinExistence type="predicted"/>
<dbReference type="GeneID" id="54999419"/>
<keyword evidence="2" id="KW-0812">Transmembrane</keyword>
<keyword evidence="2" id="KW-1133">Transmembrane helix</keyword>
<dbReference type="Proteomes" id="UP000263435">
    <property type="component" value="Segment"/>
</dbReference>
<dbReference type="EMBL" id="MH645904">
    <property type="protein sequence ID" value="AXQ66694.1"/>
    <property type="molecule type" value="Genomic_DNA"/>
</dbReference>
<feature type="region of interest" description="Disordered" evidence="1">
    <location>
        <begin position="1"/>
        <end position="27"/>
    </location>
</feature>
<evidence type="ECO:0000256" key="2">
    <source>
        <dbReference type="SAM" id="Phobius"/>
    </source>
</evidence>
<accession>A0A385E4G8</accession>
<dbReference type="KEGG" id="vg:54999419"/>
<sequence>MPLTEGKTRQVPKPPRPPGLRSRGPTREQAVSMAFTVGTVVGVIMGIVFMFVVTSIAAMQ</sequence>
<keyword evidence="4" id="KW-1185">Reference proteome</keyword>
<dbReference type="RefSeq" id="YP_009808516.1">
    <property type="nucleotide sequence ID" value="NC_048041.1"/>
</dbReference>
<evidence type="ECO:0000313" key="3">
    <source>
        <dbReference type="EMBL" id="AXQ66694.1"/>
    </source>
</evidence>
<evidence type="ECO:0000256" key="1">
    <source>
        <dbReference type="SAM" id="MobiDB-lite"/>
    </source>
</evidence>
<reference evidence="3 4" key="1">
    <citation type="submission" date="2018-07" db="EMBL/GenBank/DDBJ databases">
        <title>Sequencing of PG07.</title>
        <authorList>
            <person name="Ding T."/>
        </authorList>
    </citation>
    <scope>NUCLEOTIDE SEQUENCE [LARGE SCALE GENOMIC DNA]</scope>
</reference>
<protein>
    <submittedName>
        <fullName evidence="3">YjiH family protein</fullName>
    </submittedName>
</protein>
<feature type="transmembrane region" description="Helical" evidence="2">
    <location>
        <begin position="30"/>
        <end position="58"/>
    </location>
</feature>
<keyword evidence="2" id="KW-0472">Membrane</keyword>
<evidence type="ECO:0000313" key="4">
    <source>
        <dbReference type="Proteomes" id="UP000263435"/>
    </source>
</evidence>
<organism evidence="3 4">
    <name type="scientific">Vibrio phage vB_VpS_PG07</name>
    <dbReference type="NCBI Taxonomy" id="2301664"/>
    <lineage>
        <taxon>Viruses</taxon>
        <taxon>Duplodnaviria</taxon>
        <taxon>Heunggongvirae</taxon>
        <taxon>Uroviricota</taxon>
        <taxon>Caudoviricetes</taxon>
        <taxon>Demerecviridae</taxon>
        <taxon>Pogseptimavirus</taxon>
        <taxon>Pogseptimavirus PG07</taxon>
    </lineage>
</organism>
<name>A0A385E4G8_9CAUD</name>